<dbReference type="EMBL" id="CANTFK010000084">
    <property type="protein sequence ID" value="CAI5706252.1"/>
    <property type="molecule type" value="Genomic_DNA"/>
</dbReference>
<gene>
    <name evidence="1" type="ORF">PFR002_LOCUS967</name>
</gene>
<evidence type="ECO:0008006" key="3">
    <source>
        <dbReference type="Google" id="ProtNLM"/>
    </source>
</evidence>
<comment type="caution">
    <text evidence="1">The sequence shown here is derived from an EMBL/GenBank/DDBJ whole genome shotgun (WGS) entry which is preliminary data.</text>
</comment>
<reference evidence="1" key="1">
    <citation type="submission" date="2022-12" db="EMBL/GenBank/DDBJ databases">
        <authorList>
            <person name="Webb A."/>
        </authorList>
    </citation>
    <scope>NUCLEOTIDE SEQUENCE</scope>
    <source>
        <strain evidence="1">Pf2</strain>
    </source>
</reference>
<dbReference type="Proteomes" id="UP001159659">
    <property type="component" value="Unassembled WGS sequence"/>
</dbReference>
<sequence>MSTKRAEVILGSDNHFHWEFVMRMTLARKGLLAHIQMVKPEAEMTEAWVINDMKALKLIAQGIAGEHHTKILSATTAIQA</sequence>
<proteinExistence type="predicted"/>
<organism evidence="1 2">
    <name type="scientific">Peronospora farinosa</name>
    <dbReference type="NCBI Taxonomy" id="134698"/>
    <lineage>
        <taxon>Eukaryota</taxon>
        <taxon>Sar</taxon>
        <taxon>Stramenopiles</taxon>
        <taxon>Oomycota</taxon>
        <taxon>Peronosporomycetes</taxon>
        <taxon>Peronosporales</taxon>
        <taxon>Peronosporaceae</taxon>
        <taxon>Peronospora</taxon>
    </lineage>
</organism>
<evidence type="ECO:0000313" key="2">
    <source>
        <dbReference type="Proteomes" id="UP001159659"/>
    </source>
</evidence>
<name>A0AAV0SRU9_9STRA</name>
<evidence type="ECO:0000313" key="1">
    <source>
        <dbReference type="EMBL" id="CAI5706252.1"/>
    </source>
</evidence>
<protein>
    <recommendedName>
        <fullName evidence="3">Polyprotein</fullName>
    </recommendedName>
</protein>
<dbReference type="Pfam" id="PF14223">
    <property type="entry name" value="Retrotran_gag_2"/>
    <property type="match status" value="1"/>
</dbReference>
<dbReference type="AlphaFoldDB" id="A0AAV0SRU9"/>
<accession>A0AAV0SRU9</accession>